<dbReference type="InterPro" id="IPR050300">
    <property type="entry name" value="GDXG_lipolytic_enzyme"/>
</dbReference>
<feature type="domain" description="Alpha/beta hydrolase fold-3" evidence="2">
    <location>
        <begin position="3"/>
        <end position="161"/>
    </location>
</feature>
<name>A0ABT8IPN4_9BACL</name>
<gene>
    <name evidence="3" type="ORF">NWF35_12770</name>
</gene>
<dbReference type="Proteomes" id="UP001174196">
    <property type="component" value="Unassembled WGS sequence"/>
</dbReference>
<protein>
    <submittedName>
        <fullName evidence="3">Alpha/beta hydrolase</fullName>
    </submittedName>
</protein>
<dbReference type="EMBL" id="JANRHH010000046">
    <property type="protein sequence ID" value="MDN4594742.1"/>
    <property type="molecule type" value="Genomic_DNA"/>
</dbReference>
<dbReference type="InterPro" id="IPR013094">
    <property type="entry name" value="AB_hydrolase_3"/>
</dbReference>
<accession>A0ABT8IPN4</accession>
<proteinExistence type="predicted"/>
<keyword evidence="1 3" id="KW-0378">Hydrolase</keyword>
<keyword evidence="4" id="KW-1185">Reference proteome</keyword>
<dbReference type="PANTHER" id="PTHR48081">
    <property type="entry name" value="AB HYDROLASE SUPERFAMILY PROTEIN C4A8.06C"/>
    <property type="match status" value="1"/>
</dbReference>
<reference evidence="3" key="1">
    <citation type="submission" date="2022-08" db="EMBL/GenBank/DDBJ databases">
        <title>Polycladomyces zharkentsis sp. nov., a novel thermophilic CMC and starch-degrading bacterium isolated from a geothermal spring in Kazakhstan.</title>
        <authorList>
            <person name="Mashzhan A."/>
            <person name="Kistaubaeva A."/>
            <person name="Javier-Lopez R."/>
            <person name="Birkeland N.-K."/>
        </authorList>
    </citation>
    <scope>NUCLEOTIDE SEQUENCE</scope>
    <source>
        <strain evidence="3">KSR 13</strain>
    </source>
</reference>
<dbReference type="InterPro" id="IPR029058">
    <property type="entry name" value="AB_hydrolase_fold"/>
</dbReference>
<dbReference type="Gene3D" id="3.40.50.1820">
    <property type="entry name" value="alpha/beta hydrolase"/>
    <property type="match status" value="1"/>
</dbReference>
<evidence type="ECO:0000313" key="4">
    <source>
        <dbReference type="Proteomes" id="UP001174196"/>
    </source>
</evidence>
<organism evidence="3 4">
    <name type="scientific">Polycladomyces subterraneus</name>
    <dbReference type="NCBI Taxonomy" id="1016997"/>
    <lineage>
        <taxon>Bacteria</taxon>
        <taxon>Bacillati</taxon>
        <taxon>Bacillota</taxon>
        <taxon>Bacilli</taxon>
        <taxon>Bacillales</taxon>
        <taxon>Thermoactinomycetaceae</taxon>
        <taxon>Polycladomyces</taxon>
    </lineage>
</organism>
<dbReference type="SUPFAM" id="SSF53474">
    <property type="entry name" value="alpha/beta-Hydrolases"/>
    <property type="match status" value="1"/>
</dbReference>
<dbReference type="GO" id="GO:0016787">
    <property type="term" value="F:hydrolase activity"/>
    <property type="evidence" value="ECO:0007669"/>
    <property type="project" value="UniProtKB-KW"/>
</dbReference>
<evidence type="ECO:0000256" key="1">
    <source>
        <dbReference type="ARBA" id="ARBA00022801"/>
    </source>
</evidence>
<sequence>MAGAEMDDVWCRVIADRADCVVVNVDYRLAPEHKFPTAALEEGYGVIKWMYDQPEQLGINRERVAVGGHSAGGNLAAAICLLTRERNEFPIALQILDYPPLDLATDHNEKTTHPQAIPPWLAAIFNDCYLTSPEQARNPLASPIYAESLAGLPSALIITGIRFSCPGSRAVCAAAKGSRHSSESQTVRRRRSRVHTLQPVGSGGRCLGIHNHPFTASLWRVKAQILFLYALYLSACRGNDPIKEHE</sequence>
<evidence type="ECO:0000313" key="3">
    <source>
        <dbReference type="EMBL" id="MDN4594742.1"/>
    </source>
</evidence>
<comment type="caution">
    <text evidence="3">The sequence shown here is derived from an EMBL/GenBank/DDBJ whole genome shotgun (WGS) entry which is preliminary data.</text>
</comment>
<dbReference type="Pfam" id="PF07859">
    <property type="entry name" value="Abhydrolase_3"/>
    <property type="match status" value="1"/>
</dbReference>
<evidence type="ECO:0000259" key="2">
    <source>
        <dbReference type="Pfam" id="PF07859"/>
    </source>
</evidence>
<dbReference type="PANTHER" id="PTHR48081:SF8">
    <property type="entry name" value="ALPHA_BETA HYDROLASE FOLD-3 DOMAIN-CONTAINING PROTEIN-RELATED"/>
    <property type="match status" value="1"/>
</dbReference>